<name>A0A843UUA0_COLES</name>
<gene>
    <name evidence="1" type="ORF">Taro_018613</name>
</gene>
<reference evidence="1" key="1">
    <citation type="submission" date="2017-07" db="EMBL/GenBank/DDBJ databases">
        <title>Taro Niue Genome Assembly and Annotation.</title>
        <authorList>
            <person name="Atibalentja N."/>
            <person name="Keating K."/>
            <person name="Fields C.J."/>
        </authorList>
    </citation>
    <scope>NUCLEOTIDE SEQUENCE</scope>
    <source>
        <strain evidence="1">Niue_2</strain>
        <tissue evidence="1">Leaf</tissue>
    </source>
</reference>
<organism evidence="1 2">
    <name type="scientific">Colocasia esculenta</name>
    <name type="common">Wild taro</name>
    <name type="synonym">Arum esculentum</name>
    <dbReference type="NCBI Taxonomy" id="4460"/>
    <lineage>
        <taxon>Eukaryota</taxon>
        <taxon>Viridiplantae</taxon>
        <taxon>Streptophyta</taxon>
        <taxon>Embryophyta</taxon>
        <taxon>Tracheophyta</taxon>
        <taxon>Spermatophyta</taxon>
        <taxon>Magnoliopsida</taxon>
        <taxon>Liliopsida</taxon>
        <taxon>Araceae</taxon>
        <taxon>Aroideae</taxon>
        <taxon>Colocasieae</taxon>
        <taxon>Colocasia</taxon>
    </lineage>
</organism>
<proteinExistence type="predicted"/>
<accession>A0A843UUA0</accession>
<dbReference type="AlphaFoldDB" id="A0A843UUA0"/>
<dbReference type="Proteomes" id="UP000652761">
    <property type="component" value="Unassembled WGS sequence"/>
</dbReference>
<evidence type="ECO:0000313" key="1">
    <source>
        <dbReference type="EMBL" id="MQL86086.1"/>
    </source>
</evidence>
<sequence>MGRDTEVVKAVLFPMRLRQENRGRSQAGEQREWLVCPPLGCQWWCPVLGCQYVVESLCVASRPRGVSGVRGGSACGPSTLWRSEVSVLVVRRPSHVVAQWSSLDPYLGRHVQNCFHVVPDSIGFCGSRFLLLWPVFGPVGGGMNFGVPGRVREV</sequence>
<comment type="caution">
    <text evidence="1">The sequence shown here is derived from an EMBL/GenBank/DDBJ whole genome shotgun (WGS) entry which is preliminary data.</text>
</comment>
<feature type="non-terminal residue" evidence="1">
    <location>
        <position position="1"/>
    </location>
</feature>
<dbReference type="EMBL" id="NMUH01000871">
    <property type="protein sequence ID" value="MQL86086.1"/>
    <property type="molecule type" value="Genomic_DNA"/>
</dbReference>
<keyword evidence="2" id="KW-1185">Reference proteome</keyword>
<protein>
    <submittedName>
        <fullName evidence="1">Uncharacterized protein</fullName>
    </submittedName>
</protein>
<evidence type="ECO:0000313" key="2">
    <source>
        <dbReference type="Proteomes" id="UP000652761"/>
    </source>
</evidence>